<keyword evidence="3" id="KW-1185">Reference proteome</keyword>
<keyword evidence="1" id="KW-0732">Signal</keyword>
<dbReference type="AlphaFoldDB" id="A0AAE0GU09"/>
<reference evidence="2 3" key="1">
    <citation type="journal article" date="2015" name="Genome Biol. Evol.">
        <title>Comparative Genomics of a Bacterivorous Green Alga Reveals Evolutionary Causalities and Consequences of Phago-Mixotrophic Mode of Nutrition.</title>
        <authorList>
            <person name="Burns J.A."/>
            <person name="Paasch A."/>
            <person name="Narechania A."/>
            <person name="Kim E."/>
        </authorList>
    </citation>
    <scope>NUCLEOTIDE SEQUENCE [LARGE SCALE GENOMIC DNA]</scope>
    <source>
        <strain evidence="2 3">PLY_AMNH</strain>
    </source>
</reference>
<dbReference type="Proteomes" id="UP001190700">
    <property type="component" value="Unassembled WGS sequence"/>
</dbReference>
<evidence type="ECO:0000313" key="3">
    <source>
        <dbReference type="Proteomes" id="UP001190700"/>
    </source>
</evidence>
<protein>
    <submittedName>
        <fullName evidence="2">Uncharacterized protein</fullName>
    </submittedName>
</protein>
<evidence type="ECO:0000313" key="2">
    <source>
        <dbReference type="EMBL" id="KAK3284324.1"/>
    </source>
</evidence>
<feature type="chain" id="PRO_5042047288" evidence="1">
    <location>
        <begin position="22"/>
        <end position="217"/>
    </location>
</feature>
<name>A0AAE0GU09_9CHLO</name>
<accession>A0AAE0GU09</accession>
<sequence length="217" mass="23655">MSANSLFFSALLCCAALHVSGHSPPPPSPSPSPPPGLIPKVFTKKSVYETGRCCQWYKSCNPADIKYVCTQNDNSRCSTQSRDQWSPKCKACSMCLREEGLSSLLVNKMVTTSSEDPTSNYPREACIPAAKKQVWSRKLMQIEDAEGDWPKKDAGALVYRLCSKLQFTCVKYINSAGQCAVPTGAVSGKTFSQLADTWCFWCKTKPGGRVGAFGKTA</sequence>
<feature type="signal peptide" evidence="1">
    <location>
        <begin position="1"/>
        <end position="21"/>
    </location>
</feature>
<dbReference type="EMBL" id="LGRX02002332">
    <property type="protein sequence ID" value="KAK3284324.1"/>
    <property type="molecule type" value="Genomic_DNA"/>
</dbReference>
<evidence type="ECO:0000256" key="1">
    <source>
        <dbReference type="SAM" id="SignalP"/>
    </source>
</evidence>
<gene>
    <name evidence="2" type="ORF">CYMTET_8022</name>
</gene>
<comment type="caution">
    <text evidence="2">The sequence shown here is derived from an EMBL/GenBank/DDBJ whole genome shotgun (WGS) entry which is preliminary data.</text>
</comment>
<organism evidence="2 3">
    <name type="scientific">Cymbomonas tetramitiformis</name>
    <dbReference type="NCBI Taxonomy" id="36881"/>
    <lineage>
        <taxon>Eukaryota</taxon>
        <taxon>Viridiplantae</taxon>
        <taxon>Chlorophyta</taxon>
        <taxon>Pyramimonadophyceae</taxon>
        <taxon>Pyramimonadales</taxon>
        <taxon>Pyramimonadaceae</taxon>
        <taxon>Cymbomonas</taxon>
    </lineage>
</organism>
<proteinExistence type="predicted"/>